<comment type="function">
    <text evidence="9">Essential subunit of the Sec protein translocation channel SecYEG. Clamps together the 2 halves of SecY. May contact the channel plug during translocation.</text>
</comment>
<evidence type="ECO:0000256" key="7">
    <source>
        <dbReference type="ARBA" id="ARBA00023010"/>
    </source>
</evidence>
<dbReference type="Gene3D" id="1.20.5.1030">
    <property type="entry name" value="Preprotein translocase secy subunit"/>
    <property type="match status" value="1"/>
</dbReference>
<reference evidence="10 11" key="1">
    <citation type="journal article" date="2016" name="Nat. Commun.">
        <title>Thousands of microbial genomes shed light on interconnected biogeochemical processes in an aquifer system.</title>
        <authorList>
            <person name="Anantharaman K."/>
            <person name="Brown C.T."/>
            <person name="Hug L.A."/>
            <person name="Sharon I."/>
            <person name="Castelle C.J."/>
            <person name="Probst A.J."/>
            <person name="Thomas B.C."/>
            <person name="Singh A."/>
            <person name="Wilkins M.J."/>
            <person name="Karaoz U."/>
            <person name="Brodie E.L."/>
            <person name="Williams K.H."/>
            <person name="Hubbard S.S."/>
            <person name="Banfield J.F."/>
        </authorList>
    </citation>
    <scope>NUCLEOTIDE SEQUENCE [LARGE SCALE GENOMIC DNA]</scope>
</reference>
<protein>
    <recommendedName>
        <fullName evidence="9">Protein translocase subunit SecE</fullName>
    </recommendedName>
</protein>
<dbReference type="GO" id="GO:0008320">
    <property type="term" value="F:protein transmembrane transporter activity"/>
    <property type="evidence" value="ECO:0007669"/>
    <property type="project" value="UniProtKB-UniRule"/>
</dbReference>
<evidence type="ECO:0000256" key="3">
    <source>
        <dbReference type="ARBA" id="ARBA00022475"/>
    </source>
</evidence>
<keyword evidence="6 9" id="KW-1133">Transmembrane helix</keyword>
<dbReference type="GO" id="GO:0005886">
    <property type="term" value="C:plasma membrane"/>
    <property type="evidence" value="ECO:0007669"/>
    <property type="project" value="UniProtKB-SubCell"/>
</dbReference>
<feature type="transmembrane region" description="Helical" evidence="9">
    <location>
        <begin position="34"/>
        <end position="56"/>
    </location>
</feature>
<comment type="similarity">
    <text evidence="9">Belongs to the SecE/SEC61-gamma family.</text>
</comment>
<dbReference type="AlphaFoldDB" id="A0A1F5G284"/>
<keyword evidence="8 9" id="KW-0472">Membrane</keyword>
<keyword evidence="2 9" id="KW-0813">Transport</keyword>
<evidence type="ECO:0000256" key="1">
    <source>
        <dbReference type="ARBA" id="ARBA00004370"/>
    </source>
</evidence>
<dbReference type="Proteomes" id="UP000176628">
    <property type="component" value="Unassembled WGS sequence"/>
</dbReference>
<dbReference type="InterPro" id="IPR005807">
    <property type="entry name" value="SecE_bac"/>
</dbReference>
<accession>A0A1F5G284</accession>
<keyword evidence="7 9" id="KW-0811">Translocation</keyword>
<dbReference type="Pfam" id="PF00584">
    <property type="entry name" value="SecE"/>
    <property type="match status" value="1"/>
</dbReference>
<dbReference type="PANTHER" id="PTHR33910">
    <property type="entry name" value="PROTEIN TRANSLOCASE SUBUNIT SECE"/>
    <property type="match status" value="1"/>
</dbReference>
<dbReference type="GO" id="GO:0009306">
    <property type="term" value="P:protein secretion"/>
    <property type="evidence" value="ECO:0007669"/>
    <property type="project" value="UniProtKB-UniRule"/>
</dbReference>
<dbReference type="HAMAP" id="MF_00422">
    <property type="entry name" value="SecE"/>
    <property type="match status" value="1"/>
</dbReference>
<dbReference type="GO" id="GO:0065002">
    <property type="term" value="P:intracellular protein transmembrane transport"/>
    <property type="evidence" value="ECO:0007669"/>
    <property type="project" value="UniProtKB-UniRule"/>
</dbReference>
<dbReference type="GO" id="GO:0043952">
    <property type="term" value="P:protein transport by the Sec complex"/>
    <property type="evidence" value="ECO:0007669"/>
    <property type="project" value="UniProtKB-UniRule"/>
</dbReference>
<evidence type="ECO:0000313" key="11">
    <source>
        <dbReference type="Proteomes" id="UP000176628"/>
    </source>
</evidence>
<dbReference type="NCBIfam" id="TIGR00964">
    <property type="entry name" value="secE_bact"/>
    <property type="match status" value="1"/>
</dbReference>
<evidence type="ECO:0000256" key="9">
    <source>
        <dbReference type="HAMAP-Rule" id="MF_00422"/>
    </source>
</evidence>
<dbReference type="EMBL" id="MFAV01000039">
    <property type="protein sequence ID" value="OGD85945.1"/>
    <property type="molecule type" value="Genomic_DNA"/>
</dbReference>
<dbReference type="InterPro" id="IPR038379">
    <property type="entry name" value="SecE_sf"/>
</dbReference>
<proteinExistence type="inferred from homology"/>
<evidence type="ECO:0000313" key="10">
    <source>
        <dbReference type="EMBL" id="OGD85945.1"/>
    </source>
</evidence>
<dbReference type="PROSITE" id="PS01067">
    <property type="entry name" value="SECE_SEC61G"/>
    <property type="match status" value="1"/>
</dbReference>
<dbReference type="PANTHER" id="PTHR33910:SF1">
    <property type="entry name" value="PROTEIN TRANSLOCASE SUBUNIT SECE"/>
    <property type="match status" value="1"/>
</dbReference>
<name>A0A1F5G284_9BACT</name>
<comment type="caution">
    <text evidence="10">The sequence shown here is derived from an EMBL/GenBank/DDBJ whole genome shotgun (WGS) entry which is preliminary data.</text>
</comment>
<organism evidence="10 11">
    <name type="scientific">Candidatus Curtissbacteria bacterium RBG_16_39_7</name>
    <dbReference type="NCBI Taxonomy" id="1797707"/>
    <lineage>
        <taxon>Bacteria</taxon>
        <taxon>Candidatus Curtissiibacteriota</taxon>
    </lineage>
</organism>
<evidence type="ECO:0000256" key="8">
    <source>
        <dbReference type="ARBA" id="ARBA00023136"/>
    </source>
</evidence>
<dbReference type="InterPro" id="IPR001901">
    <property type="entry name" value="Translocase_SecE/Sec61-g"/>
</dbReference>
<evidence type="ECO:0000256" key="2">
    <source>
        <dbReference type="ARBA" id="ARBA00022448"/>
    </source>
</evidence>
<evidence type="ECO:0000256" key="6">
    <source>
        <dbReference type="ARBA" id="ARBA00022989"/>
    </source>
</evidence>
<keyword evidence="5 9" id="KW-0653">Protein transport</keyword>
<keyword evidence="4 9" id="KW-0812">Transmembrane</keyword>
<evidence type="ECO:0000256" key="4">
    <source>
        <dbReference type="ARBA" id="ARBA00022692"/>
    </source>
</evidence>
<keyword evidence="3 9" id="KW-1003">Cell membrane</keyword>
<comment type="subunit">
    <text evidence="9">Component of the Sec protein translocase complex. Heterotrimer consisting of SecY, SecE and SecG subunits. The heterotrimers can form oligomers, although 1 heterotrimer is thought to be able to translocate proteins. Interacts with the ribosome. Interacts with SecDF, and other proteins may be involved. Interacts with SecA.</text>
</comment>
<dbReference type="GO" id="GO:0006605">
    <property type="term" value="P:protein targeting"/>
    <property type="evidence" value="ECO:0007669"/>
    <property type="project" value="UniProtKB-UniRule"/>
</dbReference>
<gene>
    <name evidence="9" type="primary">secE</name>
    <name evidence="10" type="ORF">A2Z23_01755</name>
</gene>
<comment type="subcellular location">
    <subcellularLocation>
        <location evidence="9">Cell membrane</location>
        <topology evidence="9">Single-pass membrane protein</topology>
    </subcellularLocation>
    <subcellularLocation>
        <location evidence="1">Membrane</location>
    </subcellularLocation>
</comment>
<evidence type="ECO:0000256" key="5">
    <source>
        <dbReference type="ARBA" id="ARBA00022927"/>
    </source>
</evidence>
<sequence length="66" mass="7648">MVKLTEIKLISFLLEVKAEMERVVWPSRREIVKLTLIVIGVSVATGFFLGSLDFFLTKLTEFFLKR</sequence>